<sequence>MASSGFEHRWTKLSVRHSFSTMYISALNERLTEDQREVISKTPFFWFLEFSGKVTLNAKLLRELTKTWVDSTNSSFIANKHFNINANAILRKFVRPTDLPSSSSTEADQPSSSSKQADN</sequence>
<proteinExistence type="predicted"/>
<evidence type="ECO:0000256" key="1">
    <source>
        <dbReference type="SAM" id="MobiDB-lite"/>
    </source>
</evidence>
<reference evidence="3" key="1">
    <citation type="submission" date="2025-08" db="UniProtKB">
        <authorList>
            <consortium name="RefSeq"/>
        </authorList>
    </citation>
    <scope>IDENTIFICATION</scope>
    <source>
        <tissue evidence="3">Leaf</tissue>
    </source>
</reference>
<protein>
    <submittedName>
        <fullName evidence="3">Uncharacterized protein LOC106755080</fullName>
    </submittedName>
</protein>
<feature type="compositionally biased region" description="Polar residues" evidence="1">
    <location>
        <begin position="99"/>
        <end position="119"/>
    </location>
</feature>
<evidence type="ECO:0000313" key="3">
    <source>
        <dbReference type="RefSeq" id="XP_014492662.1"/>
    </source>
</evidence>
<keyword evidence="2" id="KW-1185">Reference proteome</keyword>
<dbReference type="GeneID" id="106755080"/>
<dbReference type="RefSeq" id="XP_014492662.1">
    <property type="nucleotide sequence ID" value="XM_014637176.2"/>
</dbReference>
<dbReference type="AlphaFoldDB" id="A0A1S3TFZ6"/>
<feature type="region of interest" description="Disordered" evidence="1">
    <location>
        <begin position="98"/>
        <end position="119"/>
    </location>
</feature>
<dbReference type="Proteomes" id="UP000087766">
    <property type="component" value="Unplaced"/>
</dbReference>
<accession>A0A1S3TFZ6</accession>
<dbReference type="KEGG" id="vra:106755080"/>
<name>A0A1S3TFZ6_VIGRR</name>
<organism evidence="2 3">
    <name type="scientific">Vigna radiata var. radiata</name>
    <name type="common">Mung bean</name>
    <name type="synonym">Phaseolus aureus</name>
    <dbReference type="NCBI Taxonomy" id="3916"/>
    <lineage>
        <taxon>Eukaryota</taxon>
        <taxon>Viridiplantae</taxon>
        <taxon>Streptophyta</taxon>
        <taxon>Embryophyta</taxon>
        <taxon>Tracheophyta</taxon>
        <taxon>Spermatophyta</taxon>
        <taxon>Magnoliopsida</taxon>
        <taxon>eudicotyledons</taxon>
        <taxon>Gunneridae</taxon>
        <taxon>Pentapetalae</taxon>
        <taxon>rosids</taxon>
        <taxon>fabids</taxon>
        <taxon>Fabales</taxon>
        <taxon>Fabaceae</taxon>
        <taxon>Papilionoideae</taxon>
        <taxon>50 kb inversion clade</taxon>
        <taxon>NPAAA clade</taxon>
        <taxon>indigoferoid/millettioid clade</taxon>
        <taxon>Phaseoleae</taxon>
        <taxon>Vigna</taxon>
    </lineage>
</organism>
<gene>
    <name evidence="3" type="primary">LOC106755080</name>
</gene>
<evidence type="ECO:0000313" key="2">
    <source>
        <dbReference type="Proteomes" id="UP000087766"/>
    </source>
</evidence>